<evidence type="ECO:0000256" key="8">
    <source>
        <dbReference type="RuleBase" id="RU000607"/>
    </source>
</evidence>
<keyword evidence="7" id="KW-0479">Metal-binding</keyword>
<evidence type="ECO:0000256" key="1">
    <source>
        <dbReference type="ARBA" id="ARBA00007718"/>
    </source>
</evidence>
<name>A0ABW4B1I3_9GAMM</name>
<evidence type="ECO:0000313" key="9">
    <source>
        <dbReference type="EMBL" id="MFD1384065.1"/>
    </source>
</evidence>
<gene>
    <name evidence="7 9" type="primary">hemH</name>
    <name evidence="9" type="ORF">ACFQ45_11835</name>
</gene>
<reference evidence="10" key="1">
    <citation type="journal article" date="2019" name="Int. J. Syst. Evol. Microbiol.">
        <title>The Global Catalogue of Microorganisms (GCM) 10K type strain sequencing project: providing services to taxonomists for standard genome sequencing and annotation.</title>
        <authorList>
            <consortium name="The Broad Institute Genomics Platform"/>
            <consortium name="The Broad Institute Genome Sequencing Center for Infectious Disease"/>
            <person name="Wu L."/>
            <person name="Ma J."/>
        </authorList>
    </citation>
    <scope>NUCLEOTIDE SEQUENCE [LARGE SCALE GENOMIC DNA]</scope>
    <source>
        <strain evidence="10">JCM 30774</strain>
    </source>
</reference>
<feature type="binding site" evidence="7">
    <location>
        <position position="279"/>
    </location>
    <ligand>
        <name>Fe(2+)</name>
        <dbReference type="ChEBI" id="CHEBI:29033"/>
    </ligand>
</feature>
<dbReference type="PANTHER" id="PTHR11108:SF1">
    <property type="entry name" value="FERROCHELATASE, MITOCHONDRIAL"/>
    <property type="match status" value="1"/>
</dbReference>
<dbReference type="PROSITE" id="PS00534">
    <property type="entry name" value="FERROCHELATASE"/>
    <property type="match status" value="1"/>
</dbReference>
<keyword evidence="2 7" id="KW-0408">Iron</keyword>
<keyword evidence="7 8" id="KW-0963">Cytoplasm</keyword>
<dbReference type="PANTHER" id="PTHR11108">
    <property type="entry name" value="FERROCHELATASE"/>
    <property type="match status" value="1"/>
</dbReference>
<dbReference type="RefSeq" id="WP_377367929.1">
    <property type="nucleotide sequence ID" value="NZ_JBHTMN010000012.1"/>
</dbReference>
<evidence type="ECO:0000256" key="4">
    <source>
        <dbReference type="ARBA" id="ARBA00023239"/>
    </source>
</evidence>
<dbReference type="InterPro" id="IPR001015">
    <property type="entry name" value="Ferrochelatase"/>
</dbReference>
<evidence type="ECO:0000256" key="2">
    <source>
        <dbReference type="ARBA" id="ARBA00023004"/>
    </source>
</evidence>
<dbReference type="Pfam" id="PF00762">
    <property type="entry name" value="Ferrochelatase"/>
    <property type="match status" value="1"/>
</dbReference>
<evidence type="ECO:0000256" key="5">
    <source>
        <dbReference type="ARBA" id="ARBA00023244"/>
    </source>
</evidence>
<evidence type="ECO:0000313" key="10">
    <source>
        <dbReference type="Proteomes" id="UP001597059"/>
    </source>
</evidence>
<comment type="function">
    <text evidence="7 8">Catalyzes the ferrous insertion into protoporphyrin IX.</text>
</comment>
<keyword evidence="5 7" id="KW-0627">Porphyrin biosynthesis</keyword>
<comment type="caution">
    <text evidence="9">The sequence shown here is derived from an EMBL/GenBank/DDBJ whole genome shotgun (WGS) entry which is preliminary data.</text>
</comment>
<dbReference type="NCBIfam" id="TIGR00109">
    <property type="entry name" value="hemH"/>
    <property type="match status" value="1"/>
</dbReference>
<dbReference type="HAMAP" id="MF_00323">
    <property type="entry name" value="Ferrochelatase"/>
    <property type="match status" value="1"/>
</dbReference>
<keyword evidence="4 7" id="KW-0456">Lyase</keyword>
<dbReference type="CDD" id="cd03411">
    <property type="entry name" value="Ferrochelatase_N"/>
    <property type="match status" value="1"/>
</dbReference>
<organism evidence="9 10">
    <name type="scientific">Rhodanobacter aciditrophus</name>
    <dbReference type="NCBI Taxonomy" id="1623218"/>
    <lineage>
        <taxon>Bacteria</taxon>
        <taxon>Pseudomonadati</taxon>
        <taxon>Pseudomonadota</taxon>
        <taxon>Gammaproteobacteria</taxon>
        <taxon>Lysobacterales</taxon>
        <taxon>Rhodanobacteraceae</taxon>
        <taxon>Rhodanobacter</taxon>
    </lineage>
</organism>
<comment type="pathway">
    <text evidence="7 8">Porphyrin-containing compound metabolism; protoheme biosynthesis; protoheme from protoporphyrin-IX: step 1/1.</text>
</comment>
<comment type="subcellular location">
    <subcellularLocation>
        <location evidence="7 8">Cytoplasm</location>
    </subcellularLocation>
</comment>
<evidence type="ECO:0000256" key="6">
    <source>
        <dbReference type="ARBA" id="ARBA00024536"/>
    </source>
</evidence>
<dbReference type="SUPFAM" id="SSF53800">
    <property type="entry name" value="Chelatase"/>
    <property type="match status" value="1"/>
</dbReference>
<evidence type="ECO:0000256" key="7">
    <source>
        <dbReference type="HAMAP-Rule" id="MF_00323"/>
    </source>
</evidence>
<proteinExistence type="inferred from homology"/>
<dbReference type="Proteomes" id="UP001597059">
    <property type="component" value="Unassembled WGS sequence"/>
</dbReference>
<evidence type="ECO:0000256" key="3">
    <source>
        <dbReference type="ARBA" id="ARBA00023133"/>
    </source>
</evidence>
<sequence length="328" mass="37519">MKPIGVLMMNLGTPDAPTTVAVKRYLREFLSDRRVVDMSPLLWKPILNGVILNFRPAKVAKVYQQVWMDEGSPLLVLGNRLRDQLRERLNSKYGVNAYVVETAMTYGAPTVEEAAKSFRAHGVDKIVLVPMYPQFSGSTTAAAYDRFMRSLKRCPHWPALSLVQDYADDPIYISALEKSVKSQWEAQGERRHLVLSYHGIPKRYVTQGDPYQARCEATTAALVEKLGLSEDEYTHVYQSRFGREEWLKPYADMTLKGFPEKNIKRINVISPAFSIDCIETLEEISMELRDEFVHAGGEAFDYIPALNDSEEHVDVYEHLVRDNTKHWI</sequence>
<comment type="catalytic activity">
    <reaction evidence="7 8">
        <text>heme b + 2 H(+) = protoporphyrin IX + Fe(2+)</text>
        <dbReference type="Rhea" id="RHEA:22584"/>
        <dbReference type="ChEBI" id="CHEBI:15378"/>
        <dbReference type="ChEBI" id="CHEBI:29033"/>
        <dbReference type="ChEBI" id="CHEBI:57306"/>
        <dbReference type="ChEBI" id="CHEBI:60344"/>
        <dbReference type="EC" id="4.98.1.1"/>
    </reaction>
</comment>
<protein>
    <recommendedName>
        <fullName evidence="7 8">Ferrochelatase</fullName>
        <ecNumber evidence="7 8">4.98.1.1</ecNumber>
    </recommendedName>
    <alternativeName>
        <fullName evidence="7">Heme synthase</fullName>
    </alternativeName>
    <alternativeName>
        <fullName evidence="7">Protoheme ferro-lyase</fullName>
    </alternativeName>
</protein>
<dbReference type="Gene3D" id="3.40.50.1400">
    <property type="match status" value="2"/>
</dbReference>
<dbReference type="InterPro" id="IPR033644">
    <property type="entry name" value="Ferrochelatase_C"/>
</dbReference>
<comment type="catalytic activity">
    <reaction evidence="6">
        <text>Fe-coproporphyrin III + 2 H(+) = coproporphyrin III + Fe(2+)</text>
        <dbReference type="Rhea" id="RHEA:49572"/>
        <dbReference type="ChEBI" id="CHEBI:15378"/>
        <dbReference type="ChEBI" id="CHEBI:29033"/>
        <dbReference type="ChEBI" id="CHEBI:68438"/>
        <dbReference type="ChEBI" id="CHEBI:131725"/>
        <dbReference type="EC" id="4.99.1.9"/>
    </reaction>
    <physiologicalReaction direction="right-to-left" evidence="6">
        <dbReference type="Rhea" id="RHEA:49574"/>
    </physiologicalReaction>
</comment>
<dbReference type="EC" id="4.98.1.1" evidence="7 8"/>
<keyword evidence="3 7" id="KW-0350">Heme biosynthesis</keyword>
<keyword evidence="10" id="KW-1185">Reference proteome</keyword>
<accession>A0ABW4B1I3</accession>
<dbReference type="InterPro" id="IPR033659">
    <property type="entry name" value="Ferrochelatase_N"/>
</dbReference>
<dbReference type="InterPro" id="IPR019772">
    <property type="entry name" value="Ferrochelatase_AS"/>
</dbReference>
<dbReference type="EMBL" id="JBHTMN010000012">
    <property type="protein sequence ID" value="MFD1384065.1"/>
    <property type="molecule type" value="Genomic_DNA"/>
</dbReference>
<dbReference type="CDD" id="cd00419">
    <property type="entry name" value="Ferrochelatase_C"/>
    <property type="match status" value="1"/>
</dbReference>
<comment type="similarity">
    <text evidence="1 7 8">Belongs to the ferrochelatase family.</text>
</comment>
<feature type="binding site" evidence="7">
    <location>
        <position position="198"/>
    </location>
    <ligand>
        <name>Fe(2+)</name>
        <dbReference type="ChEBI" id="CHEBI:29033"/>
    </ligand>
</feature>